<keyword evidence="2" id="KW-0689">Ribosomal protein</keyword>
<dbReference type="GO" id="GO:1990904">
    <property type="term" value="C:ribonucleoprotein complex"/>
    <property type="evidence" value="ECO:0007669"/>
    <property type="project" value="UniProtKB-KW"/>
</dbReference>
<dbReference type="GO" id="GO:0003723">
    <property type="term" value="F:RNA binding"/>
    <property type="evidence" value="ECO:0007669"/>
    <property type="project" value="TreeGrafter"/>
</dbReference>
<dbReference type="InterPro" id="IPR002671">
    <property type="entry name" value="Ribosomal_eL22"/>
</dbReference>
<name>A0A9W7FHY3_9STRA</name>
<evidence type="ECO:0000256" key="2">
    <source>
        <dbReference type="ARBA" id="ARBA00022980"/>
    </source>
</evidence>
<evidence type="ECO:0000256" key="3">
    <source>
        <dbReference type="ARBA" id="ARBA00023274"/>
    </source>
</evidence>
<gene>
    <name evidence="6" type="ORF">TrLO_g13367</name>
</gene>
<comment type="similarity">
    <text evidence="1">Belongs to the eukaryotic ribosomal protein eL22 family.</text>
</comment>
<dbReference type="AlphaFoldDB" id="A0A9W7FHY3"/>
<accession>A0A9W7FHY3</accession>
<proteinExistence type="inferred from homology"/>
<dbReference type="OrthoDB" id="10259820at2759"/>
<organism evidence="6 7">
    <name type="scientific">Triparma laevis f. longispina</name>
    <dbReference type="NCBI Taxonomy" id="1714387"/>
    <lineage>
        <taxon>Eukaryota</taxon>
        <taxon>Sar</taxon>
        <taxon>Stramenopiles</taxon>
        <taxon>Ochrophyta</taxon>
        <taxon>Bolidophyceae</taxon>
        <taxon>Parmales</taxon>
        <taxon>Triparmaceae</taxon>
        <taxon>Triparma</taxon>
    </lineage>
</organism>
<evidence type="ECO:0000313" key="7">
    <source>
        <dbReference type="Proteomes" id="UP001165122"/>
    </source>
</evidence>
<keyword evidence="3" id="KW-0687">Ribonucleoprotein</keyword>
<dbReference type="InterPro" id="IPR038526">
    <property type="entry name" value="Ribosomal_eL22_sf"/>
</dbReference>
<evidence type="ECO:0000256" key="4">
    <source>
        <dbReference type="ARBA" id="ARBA00040613"/>
    </source>
</evidence>
<protein>
    <recommendedName>
        <fullName evidence="4">Large ribosomal subunit protein eL22</fullName>
    </recommendedName>
    <alternativeName>
        <fullName evidence="5">60S ribosomal protein L22</fullName>
    </alternativeName>
</protein>
<reference evidence="7" key="1">
    <citation type="journal article" date="2023" name="Commun. Biol.">
        <title>Genome analysis of Parmales, the sister group of diatoms, reveals the evolutionary specialization of diatoms from phago-mixotrophs to photoautotrophs.</title>
        <authorList>
            <person name="Ban H."/>
            <person name="Sato S."/>
            <person name="Yoshikawa S."/>
            <person name="Yamada K."/>
            <person name="Nakamura Y."/>
            <person name="Ichinomiya M."/>
            <person name="Sato N."/>
            <person name="Blanc-Mathieu R."/>
            <person name="Endo H."/>
            <person name="Kuwata A."/>
            <person name="Ogata H."/>
        </authorList>
    </citation>
    <scope>NUCLEOTIDE SEQUENCE [LARGE SCALE GENOMIC DNA]</scope>
    <source>
        <strain evidence="7">NIES 3700</strain>
    </source>
</reference>
<dbReference type="Gene3D" id="3.30.1360.210">
    <property type="match status" value="1"/>
</dbReference>
<sequence length="120" mass="13773">MAPKASKKSATKKVIVDCKIPVADKVIDVASFEKFLHDKIKVNNKCPAPAGTVEIKREKNKLTIVFADENSSKRYIKYLTKKYLKKQQLKDYLRVIMSGKNSYSMVYYKYAQNEDADEEA</sequence>
<dbReference type="EMBL" id="BRXW01000176">
    <property type="protein sequence ID" value="GMI12406.1"/>
    <property type="molecule type" value="Genomic_DNA"/>
</dbReference>
<keyword evidence="7" id="KW-1185">Reference proteome</keyword>
<dbReference type="GO" id="GO:0002181">
    <property type="term" value="P:cytoplasmic translation"/>
    <property type="evidence" value="ECO:0007669"/>
    <property type="project" value="TreeGrafter"/>
</dbReference>
<dbReference type="PANTHER" id="PTHR10064:SF0">
    <property type="entry name" value="FI24544P1-RELATED"/>
    <property type="match status" value="1"/>
</dbReference>
<dbReference type="GO" id="GO:0003735">
    <property type="term" value="F:structural constituent of ribosome"/>
    <property type="evidence" value="ECO:0007669"/>
    <property type="project" value="InterPro"/>
</dbReference>
<evidence type="ECO:0000256" key="5">
    <source>
        <dbReference type="ARBA" id="ARBA00041214"/>
    </source>
</evidence>
<dbReference type="GO" id="GO:0005840">
    <property type="term" value="C:ribosome"/>
    <property type="evidence" value="ECO:0007669"/>
    <property type="project" value="UniProtKB-KW"/>
</dbReference>
<evidence type="ECO:0000256" key="1">
    <source>
        <dbReference type="ARBA" id="ARBA00007817"/>
    </source>
</evidence>
<dbReference type="Pfam" id="PF01776">
    <property type="entry name" value="Ribosomal_L22e"/>
    <property type="match status" value="1"/>
</dbReference>
<dbReference type="PANTHER" id="PTHR10064">
    <property type="entry name" value="60S RIBOSOMAL PROTEIN L22"/>
    <property type="match status" value="1"/>
</dbReference>
<dbReference type="Proteomes" id="UP001165122">
    <property type="component" value="Unassembled WGS sequence"/>
</dbReference>
<comment type="caution">
    <text evidence="6">The sequence shown here is derived from an EMBL/GenBank/DDBJ whole genome shotgun (WGS) entry which is preliminary data.</text>
</comment>
<evidence type="ECO:0000313" key="6">
    <source>
        <dbReference type="EMBL" id="GMI12406.1"/>
    </source>
</evidence>